<dbReference type="EMBL" id="KI913117">
    <property type="protein sequence ID" value="ETV86342.1"/>
    <property type="molecule type" value="Genomic_DNA"/>
</dbReference>
<evidence type="ECO:0000256" key="1">
    <source>
        <dbReference type="SAM" id="Phobius"/>
    </source>
</evidence>
<dbReference type="RefSeq" id="XP_009824814.1">
    <property type="nucleotide sequence ID" value="XM_009826512.1"/>
</dbReference>
<dbReference type="PANTHER" id="PTHR32251">
    <property type="entry name" value="3-OXO-5-ALPHA-STEROID 4-DEHYDROGENASE"/>
    <property type="match status" value="1"/>
</dbReference>
<organism evidence="2">
    <name type="scientific">Aphanomyces astaci</name>
    <name type="common">Crayfish plague agent</name>
    <dbReference type="NCBI Taxonomy" id="112090"/>
    <lineage>
        <taxon>Eukaryota</taxon>
        <taxon>Sar</taxon>
        <taxon>Stramenopiles</taxon>
        <taxon>Oomycota</taxon>
        <taxon>Saprolegniomycetes</taxon>
        <taxon>Saprolegniales</taxon>
        <taxon>Verrucalvaceae</taxon>
        <taxon>Aphanomyces</taxon>
    </lineage>
</organism>
<dbReference type="OrthoDB" id="201504at2759"/>
<evidence type="ECO:0008006" key="3">
    <source>
        <dbReference type="Google" id="ProtNLM"/>
    </source>
</evidence>
<sequence>MVVICRALSQELSLPGLEACAVDVIRILQTSDSYGAVPPIVSNLVLCLVIATVSFLLQASTGNYSHVDRLWSITPVLYSWNYLFVAWSRGLAADVRLVVLVLLITQWGCRLTFNFYRKGGYQWTAEDYRWAYTRTWFPHAVLWHAFSLTFIAFYQHILLFLITCPLQVVFNVWENKYKSDILDNWTMWDSGLALLFAGLLVLETIADQQQWNFQQVKWGLLKRTKKPLPQLPHPYNVGFCTTGVFAYSRHPNFFAEQGLWWTVYLFSVSARGHHNWTVLGTFLLTLLFQGSTRLTEHLTRQKYPSYALYQAQVSMLLPLWPFSFQAPKQD</sequence>
<gene>
    <name evidence="2" type="ORF">H257_02736</name>
</gene>
<protein>
    <recommendedName>
        <fullName evidence="3">Steroid 5-alpha reductase C-terminal domain-containing protein</fullName>
    </recommendedName>
</protein>
<reference evidence="2" key="1">
    <citation type="submission" date="2013-12" db="EMBL/GenBank/DDBJ databases">
        <title>The Genome Sequence of Aphanomyces astaci APO3.</title>
        <authorList>
            <consortium name="The Broad Institute Genomics Platform"/>
            <person name="Russ C."/>
            <person name="Tyler B."/>
            <person name="van West P."/>
            <person name="Dieguez-Uribeondo J."/>
            <person name="Young S.K."/>
            <person name="Zeng Q."/>
            <person name="Gargeya S."/>
            <person name="Fitzgerald M."/>
            <person name="Abouelleil A."/>
            <person name="Alvarado L."/>
            <person name="Chapman S.B."/>
            <person name="Gainer-Dewar J."/>
            <person name="Goldberg J."/>
            <person name="Griggs A."/>
            <person name="Gujja S."/>
            <person name="Hansen M."/>
            <person name="Howarth C."/>
            <person name="Imamovic A."/>
            <person name="Ireland A."/>
            <person name="Larimer J."/>
            <person name="McCowan C."/>
            <person name="Murphy C."/>
            <person name="Pearson M."/>
            <person name="Poon T.W."/>
            <person name="Priest M."/>
            <person name="Roberts A."/>
            <person name="Saif S."/>
            <person name="Shea T."/>
            <person name="Sykes S."/>
            <person name="Wortman J."/>
            <person name="Nusbaum C."/>
            <person name="Birren B."/>
        </authorList>
    </citation>
    <scope>NUCLEOTIDE SEQUENCE [LARGE SCALE GENOMIC DNA]</scope>
    <source>
        <strain evidence="2">APO3</strain>
    </source>
</reference>
<feature type="transmembrane region" description="Helical" evidence="1">
    <location>
        <begin position="185"/>
        <end position="202"/>
    </location>
</feature>
<name>W4H368_APHAT</name>
<feature type="transmembrane region" description="Helical" evidence="1">
    <location>
        <begin position="141"/>
        <end position="173"/>
    </location>
</feature>
<feature type="transmembrane region" description="Helical" evidence="1">
    <location>
        <begin position="40"/>
        <end position="58"/>
    </location>
</feature>
<dbReference type="Gene3D" id="1.20.120.1630">
    <property type="match status" value="1"/>
</dbReference>
<keyword evidence="1" id="KW-1133">Transmembrane helix</keyword>
<dbReference type="GO" id="GO:0016020">
    <property type="term" value="C:membrane"/>
    <property type="evidence" value="ECO:0007669"/>
    <property type="project" value="TreeGrafter"/>
</dbReference>
<evidence type="ECO:0000313" key="2">
    <source>
        <dbReference type="EMBL" id="ETV86342.1"/>
    </source>
</evidence>
<dbReference type="VEuPathDB" id="FungiDB:H257_02736"/>
<keyword evidence="1" id="KW-0472">Membrane</keyword>
<dbReference type="Pfam" id="PF06966">
    <property type="entry name" value="DUF1295"/>
    <property type="match status" value="1"/>
</dbReference>
<proteinExistence type="predicted"/>
<keyword evidence="1" id="KW-0812">Transmembrane</keyword>
<accession>W4H368</accession>
<dbReference type="PANTHER" id="PTHR32251:SF23">
    <property type="entry name" value="3-OXO-5-ALPHA-STEROID 4-DEHYDROGENASE (DUF1295)"/>
    <property type="match status" value="1"/>
</dbReference>
<dbReference type="AlphaFoldDB" id="W4H368"/>
<dbReference type="GeneID" id="20804732"/>
<dbReference type="InterPro" id="IPR010721">
    <property type="entry name" value="UstE-like"/>
</dbReference>